<organism evidence="1 2">
    <name type="scientific">Pieris macdunnoughi</name>
    <dbReference type="NCBI Taxonomy" id="345717"/>
    <lineage>
        <taxon>Eukaryota</taxon>
        <taxon>Metazoa</taxon>
        <taxon>Ecdysozoa</taxon>
        <taxon>Arthropoda</taxon>
        <taxon>Hexapoda</taxon>
        <taxon>Insecta</taxon>
        <taxon>Pterygota</taxon>
        <taxon>Neoptera</taxon>
        <taxon>Endopterygota</taxon>
        <taxon>Lepidoptera</taxon>
        <taxon>Glossata</taxon>
        <taxon>Ditrysia</taxon>
        <taxon>Papilionoidea</taxon>
        <taxon>Pieridae</taxon>
        <taxon>Pierinae</taxon>
        <taxon>Pieris</taxon>
    </lineage>
</organism>
<dbReference type="EMBL" id="CAJOBZ010000076">
    <property type="protein sequence ID" value="CAF4953812.1"/>
    <property type="molecule type" value="Genomic_DNA"/>
</dbReference>
<comment type="caution">
    <text evidence="1">The sequence shown here is derived from an EMBL/GenBank/DDBJ whole genome shotgun (WGS) entry which is preliminary data.</text>
</comment>
<evidence type="ECO:0000313" key="2">
    <source>
        <dbReference type="Proteomes" id="UP000663880"/>
    </source>
</evidence>
<accession>A0A821Y7S6</accession>
<dbReference type="Proteomes" id="UP000663880">
    <property type="component" value="Unassembled WGS sequence"/>
</dbReference>
<keyword evidence="2" id="KW-1185">Reference proteome</keyword>
<protein>
    <submittedName>
        <fullName evidence="1">Uncharacterized protein</fullName>
    </submittedName>
</protein>
<dbReference type="AlphaFoldDB" id="A0A821Y7S6"/>
<gene>
    <name evidence="1" type="ORF">PMACD_LOCUS15972</name>
</gene>
<sequence>MNLDNQVSLCGIVPACSIQTSVTQASGDLFSDSNCGEPLLSQRIVLDFTPDEALDQDLIQRKCVAFWEFVERNPDLQNLGTCPDYNVFDKNTTTPSSSYAMKKEIAIDKEDKKKTAVSMLELVENKGLIDRAFEGKLPQSYCSFGEDQYSANDSIAITQEKGLEGDGKQNKKYPPRGALKKLCLKLDDWNAAHPRYIKPPGHSQTLLTSKRCKNAHL</sequence>
<proteinExistence type="predicted"/>
<evidence type="ECO:0000313" key="1">
    <source>
        <dbReference type="EMBL" id="CAF4953812.1"/>
    </source>
</evidence>
<name>A0A821Y7S6_9NEOP</name>
<reference evidence="1" key="1">
    <citation type="submission" date="2021-02" db="EMBL/GenBank/DDBJ databases">
        <authorList>
            <person name="Steward A R."/>
        </authorList>
    </citation>
    <scope>NUCLEOTIDE SEQUENCE</scope>
</reference>
<dbReference type="OrthoDB" id="7434781at2759"/>